<dbReference type="AlphaFoldDB" id="A0A8J2UKH2"/>
<sequence>MAAVINTNIPSLNAQRNLTTSQSSLATSLQRLSSGLRINSAKDDAAGLAISERFSTQIRGLNQAVRNANDGISLAQTAEGAMAEIGNNLQRIRELSVQAANATNSTTDRAALDAEVKQLRSEIDRVANQTNFNGTKLLDGSFSGALFQVGADAGQTIGINSIVNAQSSSIGNTVFAANVEGGGTISASGLTVTDGKISLTGGTINSIEIDDVELDASASDAEAVSALQSAINAKMDQTGVYAKVNAAGTGLDLIAIKGDTDITTTGFDEADFGADVEIDLDDTTTFTRAHAQDLDITTVEGAQRALSIVDNALTSVSSSRAEMGAIQNRFTSVVANLQTASENLSASRSRILDADFAAETANLTRGQILQQAGTAMLAQANSLPNGVLALLQG</sequence>
<protein>
    <recommendedName>
        <fullName evidence="3">Flagellin</fullName>
    </recommendedName>
</protein>
<evidence type="ECO:0000313" key="6">
    <source>
        <dbReference type="EMBL" id="GGC03511.1"/>
    </source>
</evidence>
<dbReference type="InterPro" id="IPR046358">
    <property type="entry name" value="Flagellin_C"/>
</dbReference>
<organism evidence="6 7">
    <name type="scientific">Oxalicibacterium flavum</name>
    <dbReference type="NCBI Taxonomy" id="179467"/>
    <lineage>
        <taxon>Bacteria</taxon>
        <taxon>Pseudomonadati</taxon>
        <taxon>Pseudomonadota</taxon>
        <taxon>Betaproteobacteria</taxon>
        <taxon>Burkholderiales</taxon>
        <taxon>Oxalobacteraceae</taxon>
        <taxon>Oxalicibacterium</taxon>
    </lineage>
</organism>
<feature type="domain" description="Flagellin C-terminal" evidence="5">
    <location>
        <begin position="306"/>
        <end position="391"/>
    </location>
</feature>
<accession>A0A8J2UKH2</accession>
<keyword evidence="7" id="KW-1185">Reference proteome</keyword>
<reference evidence="6" key="1">
    <citation type="journal article" date="2014" name="Int. J. Syst. Evol. Microbiol.">
        <title>Complete genome sequence of Corynebacterium casei LMG S-19264T (=DSM 44701T), isolated from a smear-ripened cheese.</title>
        <authorList>
            <consortium name="US DOE Joint Genome Institute (JGI-PGF)"/>
            <person name="Walter F."/>
            <person name="Albersmeier A."/>
            <person name="Kalinowski J."/>
            <person name="Ruckert C."/>
        </authorList>
    </citation>
    <scope>NUCLEOTIDE SEQUENCE</scope>
    <source>
        <strain evidence="6">CCM 7086</strain>
    </source>
</reference>
<proteinExistence type="inferred from homology"/>
<dbReference type="Proteomes" id="UP000620266">
    <property type="component" value="Unassembled WGS sequence"/>
</dbReference>
<keyword evidence="6" id="KW-0966">Cell projection</keyword>
<reference evidence="6" key="2">
    <citation type="submission" date="2020-09" db="EMBL/GenBank/DDBJ databases">
        <authorList>
            <person name="Sun Q."/>
            <person name="Sedlacek I."/>
        </authorList>
    </citation>
    <scope>NUCLEOTIDE SEQUENCE</scope>
    <source>
        <strain evidence="6">CCM 7086</strain>
    </source>
</reference>
<dbReference type="Pfam" id="PF00669">
    <property type="entry name" value="Flagellin_N"/>
    <property type="match status" value="1"/>
</dbReference>
<dbReference type="Pfam" id="PF00700">
    <property type="entry name" value="Flagellin_C"/>
    <property type="match status" value="1"/>
</dbReference>
<dbReference type="Gene3D" id="6.10.10.10">
    <property type="entry name" value="Flagellar export chaperone, C-terminal domain"/>
    <property type="match status" value="1"/>
</dbReference>
<dbReference type="GO" id="GO:0005576">
    <property type="term" value="C:extracellular region"/>
    <property type="evidence" value="ECO:0007669"/>
    <property type="project" value="UniProtKB-SubCell"/>
</dbReference>
<dbReference type="GO" id="GO:0005198">
    <property type="term" value="F:structural molecule activity"/>
    <property type="evidence" value="ECO:0007669"/>
    <property type="project" value="UniProtKB-UniRule"/>
</dbReference>
<dbReference type="InterPro" id="IPR001029">
    <property type="entry name" value="Flagellin_N"/>
</dbReference>
<comment type="subcellular location">
    <subcellularLocation>
        <location evidence="3">Secreted</location>
    </subcellularLocation>
    <subcellularLocation>
        <location evidence="3">Bacterial flagellum</location>
    </subcellularLocation>
</comment>
<keyword evidence="2 3" id="KW-0975">Bacterial flagellum</keyword>
<evidence type="ECO:0000256" key="3">
    <source>
        <dbReference type="RuleBase" id="RU362073"/>
    </source>
</evidence>
<name>A0A8J2UKH2_9BURK</name>
<evidence type="ECO:0000259" key="5">
    <source>
        <dbReference type="Pfam" id="PF00700"/>
    </source>
</evidence>
<dbReference type="EMBL" id="BMCG01000002">
    <property type="protein sequence ID" value="GGC03511.1"/>
    <property type="molecule type" value="Genomic_DNA"/>
</dbReference>
<comment type="similarity">
    <text evidence="1 3">Belongs to the bacterial flagellin family.</text>
</comment>
<dbReference type="PANTHER" id="PTHR42792">
    <property type="entry name" value="FLAGELLIN"/>
    <property type="match status" value="1"/>
</dbReference>
<feature type="domain" description="Flagellin N-terminal" evidence="4">
    <location>
        <begin position="5"/>
        <end position="142"/>
    </location>
</feature>
<comment type="function">
    <text evidence="3">Flagellin is the subunit protein which polymerizes to form the filaments of bacterial flagella.</text>
</comment>
<keyword evidence="3" id="KW-0964">Secreted</keyword>
<dbReference type="PANTHER" id="PTHR42792:SF2">
    <property type="entry name" value="FLAGELLIN"/>
    <property type="match status" value="1"/>
</dbReference>
<dbReference type="GO" id="GO:0009288">
    <property type="term" value="C:bacterial-type flagellum"/>
    <property type="evidence" value="ECO:0007669"/>
    <property type="project" value="UniProtKB-SubCell"/>
</dbReference>
<dbReference type="Gene3D" id="3.30.70.2120">
    <property type="match status" value="1"/>
</dbReference>
<evidence type="ECO:0000259" key="4">
    <source>
        <dbReference type="Pfam" id="PF00669"/>
    </source>
</evidence>
<comment type="caution">
    <text evidence="6">The sequence shown here is derived from an EMBL/GenBank/DDBJ whole genome shotgun (WGS) entry which is preliminary data.</text>
</comment>
<dbReference type="PRINTS" id="PR00207">
    <property type="entry name" value="FLAGELLIN"/>
</dbReference>
<evidence type="ECO:0000313" key="7">
    <source>
        <dbReference type="Proteomes" id="UP000620266"/>
    </source>
</evidence>
<keyword evidence="6" id="KW-0969">Cilium</keyword>
<dbReference type="RefSeq" id="WP_188395172.1">
    <property type="nucleotide sequence ID" value="NZ_BMCG01000002.1"/>
</dbReference>
<dbReference type="NCBIfam" id="NF006467">
    <property type="entry name" value="PRK08869.1-2"/>
    <property type="match status" value="1"/>
</dbReference>
<evidence type="ECO:0000256" key="1">
    <source>
        <dbReference type="ARBA" id="ARBA00005709"/>
    </source>
</evidence>
<dbReference type="InterPro" id="IPR001492">
    <property type="entry name" value="Flagellin"/>
</dbReference>
<gene>
    <name evidence="6" type="primary">fliC</name>
    <name evidence="6" type="ORF">GCM10007205_10880</name>
</gene>
<evidence type="ECO:0000256" key="2">
    <source>
        <dbReference type="ARBA" id="ARBA00023143"/>
    </source>
</evidence>
<dbReference type="Gene3D" id="1.20.1330.10">
    <property type="entry name" value="f41 fragment of flagellin, N-terminal domain"/>
    <property type="match status" value="1"/>
</dbReference>
<dbReference type="SUPFAM" id="SSF64518">
    <property type="entry name" value="Phase 1 flagellin"/>
    <property type="match status" value="1"/>
</dbReference>
<keyword evidence="6" id="KW-0282">Flagellum</keyword>
<dbReference type="InterPro" id="IPR042187">
    <property type="entry name" value="Flagellin_C_sub2"/>
</dbReference>